<organism evidence="1 2">
    <name type="scientific">Candidatus Mycolicibacterium alkanivorans</name>
    <dbReference type="NCBI Taxonomy" id="2954114"/>
    <lineage>
        <taxon>Bacteria</taxon>
        <taxon>Bacillati</taxon>
        <taxon>Actinomycetota</taxon>
        <taxon>Actinomycetes</taxon>
        <taxon>Mycobacteriales</taxon>
        <taxon>Mycobacteriaceae</taxon>
        <taxon>Mycolicibacterium</taxon>
    </lineage>
</organism>
<evidence type="ECO:0000313" key="2">
    <source>
        <dbReference type="Proteomes" id="UP001139068"/>
    </source>
</evidence>
<accession>A0ABS9YS95</accession>
<gene>
    <name evidence="1" type="ORF">K9U37_03735</name>
</gene>
<comment type="caution">
    <text evidence="1">The sequence shown here is derived from an EMBL/GenBank/DDBJ whole genome shotgun (WGS) entry which is preliminary data.</text>
</comment>
<name>A0ABS9YS95_9MYCO</name>
<dbReference type="Proteomes" id="UP001139068">
    <property type="component" value="Unassembled WGS sequence"/>
</dbReference>
<protein>
    <submittedName>
        <fullName evidence="1">Uncharacterized protein</fullName>
    </submittedName>
</protein>
<dbReference type="RefSeq" id="WP_243070575.1">
    <property type="nucleotide sequence ID" value="NZ_JAIVFL010000001.1"/>
</dbReference>
<keyword evidence="2" id="KW-1185">Reference proteome</keyword>
<dbReference type="EMBL" id="JAIVFL010000001">
    <property type="protein sequence ID" value="MCI4674099.1"/>
    <property type="molecule type" value="Genomic_DNA"/>
</dbReference>
<proteinExistence type="predicted"/>
<sequence>MAAPPASTKTSLQQRLTAHAHERWPQLDGVDVRFRGVFAYVSARLPDGDRLPLMRLRYGGSAARWGFAIYLASKDGYEDSILPTGFTAGAPEDALDTACGLYLDDPTA</sequence>
<evidence type="ECO:0000313" key="1">
    <source>
        <dbReference type="EMBL" id="MCI4674099.1"/>
    </source>
</evidence>
<reference evidence="1" key="1">
    <citation type="journal article" date="2022" name="ISME J.">
        <title>Identification of active gaseous-alkane degraders at natural gas seeps.</title>
        <authorList>
            <person name="Farhan Ul Haque M."/>
            <person name="Hernandez M."/>
            <person name="Crombie A.T."/>
            <person name="Murrell J.C."/>
        </authorList>
    </citation>
    <scope>NUCLEOTIDE SEQUENCE</scope>
    <source>
        <strain evidence="1">ANDR5</strain>
    </source>
</reference>